<comment type="caution">
    <text evidence="1">The sequence shown here is derived from an EMBL/GenBank/DDBJ whole genome shotgun (WGS) entry which is preliminary data.</text>
</comment>
<proteinExistence type="predicted"/>
<name>A0ACC3SZJ2_LIPKO</name>
<organism evidence="1 2">
    <name type="scientific">Lipomyces kononenkoae</name>
    <name type="common">Yeast</name>
    <dbReference type="NCBI Taxonomy" id="34357"/>
    <lineage>
        <taxon>Eukaryota</taxon>
        <taxon>Fungi</taxon>
        <taxon>Dikarya</taxon>
        <taxon>Ascomycota</taxon>
        <taxon>Saccharomycotina</taxon>
        <taxon>Lipomycetes</taxon>
        <taxon>Lipomycetales</taxon>
        <taxon>Lipomycetaceae</taxon>
        <taxon>Lipomyces</taxon>
    </lineage>
</organism>
<protein>
    <submittedName>
        <fullName evidence="1">Uncharacterized protein</fullName>
    </submittedName>
</protein>
<evidence type="ECO:0000313" key="2">
    <source>
        <dbReference type="Proteomes" id="UP001433508"/>
    </source>
</evidence>
<evidence type="ECO:0000313" key="1">
    <source>
        <dbReference type="EMBL" id="KAK9236579.1"/>
    </source>
</evidence>
<gene>
    <name evidence="1" type="ORF">V1525DRAFT_389312</name>
</gene>
<accession>A0ACC3SZJ2</accession>
<reference evidence="2" key="1">
    <citation type="journal article" date="2024" name="Front. Bioeng. Biotechnol.">
        <title>Genome-scale model development and genomic sequencing of the oleaginous clade Lipomyces.</title>
        <authorList>
            <person name="Czajka J.J."/>
            <person name="Han Y."/>
            <person name="Kim J."/>
            <person name="Mondo S.J."/>
            <person name="Hofstad B.A."/>
            <person name="Robles A."/>
            <person name="Haridas S."/>
            <person name="Riley R."/>
            <person name="LaButti K."/>
            <person name="Pangilinan J."/>
            <person name="Andreopoulos W."/>
            <person name="Lipzen A."/>
            <person name="Yan J."/>
            <person name="Wang M."/>
            <person name="Ng V."/>
            <person name="Grigoriev I.V."/>
            <person name="Spatafora J.W."/>
            <person name="Magnuson J.K."/>
            <person name="Baker S.E."/>
            <person name="Pomraning K.R."/>
        </authorList>
    </citation>
    <scope>NUCLEOTIDE SEQUENCE [LARGE SCALE GENOMIC DNA]</scope>
    <source>
        <strain evidence="2">CBS 7786</strain>
    </source>
</reference>
<sequence length="87" mass="9617">MTKGYVRAAVNQSRRDRLIRIEEKSTTSLENAEGIMSSEDDSCVDEGSVDRFMTALSGTLEAAVGEDEAVDRELSDLDFSPRTRSQL</sequence>
<dbReference type="Proteomes" id="UP001433508">
    <property type="component" value="Unassembled WGS sequence"/>
</dbReference>
<keyword evidence="2" id="KW-1185">Reference proteome</keyword>
<dbReference type="EMBL" id="MU971384">
    <property type="protein sequence ID" value="KAK9236579.1"/>
    <property type="molecule type" value="Genomic_DNA"/>
</dbReference>